<dbReference type="AlphaFoldDB" id="A0A158CPZ3"/>
<sequence length="63" mass="6871">MSDTSTRSLLSGCAALLILGAFYVINAPHDWRALDHAEFVTELPLERVALNEAAATTIETARR</sequence>
<dbReference type="OrthoDB" id="9133890at2"/>
<proteinExistence type="predicted"/>
<gene>
    <name evidence="1" type="ORF">AWB79_05770</name>
</gene>
<reference evidence="1" key="1">
    <citation type="submission" date="2016-01" db="EMBL/GenBank/DDBJ databases">
        <authorList>
            <person name="Peeters C."/>
        </authorList>
    </citation>
    <scope>NUCLEOTIDE SEQUENCE</scope>
    <source>
        <strain evidence="1">LMG 29322</strain>
    </source>
</reference>
<evidence type="ECO:0000313" key="2">
    <source>
        <dbReference type="Proteomes" id="UP000054851"/>
    </source>
</evidence>
<keyword evidence="2" id="KW-1185">Reference proteome</keyword>
<organism evidence="1 2">
    <name type="scientific">Caballeronia hypogeia</name>
    <dbReference type="NCBI Taxonomy" id="1777140"/>
    <lineage>
        <taxon>Bacteria</taxon>
        <taxon>Pseudomonadati</taxon>
        <taxon>Pseudomonadota</taxon>
        <taxon>Betaproteobacteria</taxon>
        <taxon>Burkholderiales</taxon>
        <taxon>Burkholderiaceae</taxon>
        <taxon>Caballeronia</taxon>
    </lineage>
</organism>
<comment type="caution">
    <text evidence="1">The sequence shown here is derived from an EMBL/GenBank/DDBJ whole genome shotgun (WGS) entry which is preliminary data.</text>
</comment>
<dbReference type="STRING" id="1777140.AWB79_05770"/>
<dbReference type="Proteomes" id="UP000054851">
    <property type="component" value="Unassembled WGS sequence"/>
</dbReference>
<accession>A0A158CPZ3</accession>
<name>A0A158CPZ3_9BURK</name>
<dbReference type="RefSeq" id="WP_157695875.1">
    <property type="nucleotide sequence ID" value="NZ_FCOA02000026.1"/>
</dbReference>
<protein>
    <submittedName>
        <fullName evidence="1">Uncharacterized protein</fullName>
    </submittedName>
</protein>
<dbReference type="EMBL" id="FCOA02000026">
    <property type="protein sequence ID" value="SAK84423.1"/>
    <property type="molecule type" value="Genomic_DNA"/>
</dbReference>
<evidence type="ECO:0000313" key="1">
    <source>
        <dbReference type="EMBL" id="SAK84423.1"/>
    </source>
</evidence>